<evidence type="ECO:0000256" key="1">
    <source>
        <dbReference type="SAM" id="SignalP"/>
    </source>
</evidence>
<organism evidence="2 3">
    <name type="scientific">Fusarium albosuccineum</name>
    <dbReference type="NCBI Taxonomy" id="1237068"/>
    <lineage>
        <taxon>Eukaryota</taxon>
        <taxon>Fungi</taxon>
        <taxon>Dikarya</taxon>
        <taxon>Ascomycota</taxon>
        <taxon>Pezizomycotina</taxon>
        <taxon>Sordariomycetes</taxon>
        <taxon>Hypocreomycetidae</taxon>
        <taxon>Hypocreales</taxon>
        <taxon>Nectriaceae</taxon>
        <taxon>Fusarium</taxon>
        <taxon>Fusarium decemcellulare species complex</taxon>
    </lineage>
</organism>
<evidence type="ECO:0000313" key="2">
    <source>
        <dbReference type="EMBL" id="KAF4455274.1"/>
    </source>
</evidence>
<feature type="signal peptide" evidence="1">
    <location>
        <begin position="1"/>
        <end position="17"/>
    </location>
</feature>
<protein>
    <submittedName>
        <fullName evidence="2">Uncharacterized protein</fullName>
    </submittedName>
</protein>
<evidence type="ECO:0000313" key="3">
    <source>
        <dbReference type="Proteomes" id="UP000554235"/>
    </source>
</evidence>
<accession>A0A8H4KTA0</accession>
<dbReference type="Proteomes" id="UP000554235">
    <property type="component" value="Unassembled WGS sequence"/>
</dbReference>
<dbReference type="AlphaFoldDB" id="A0A8H4KTA0"/>
<name>A0A8H4KTA0_9HYPO</name>
<comment type="caution">
    <text evidence="2">The sequence shown here is derived from an EMBL/GenBank/DDBJ whole genome shotgun (WGS) entry which is preliminary data.</text>
</comment>
<reference evidence="2 3" key="1">
    <citation type="submission" date="2020-01" db="EMBL/GenBank/DDBJ databases">
        <title>Identification and distribution of gene clusters putatively required for synthesis of sphingolipid metabolism inhibitors in phylogenetically diverse species of the filamentous fungus Fusarium.</title>
        <authorList>
            <person name="Kim H.-S."/>
            <person name="Busman M."/>
            <person name="Brown D.W."/>
            <person name="Divon H."/>
            <person name="Uhlig S."/>
            <person name="Proctor R.H."/>
        </authorList>
    </citation>
    <scope>NUCLEOTIDE SEQUENCE [LARGE SCALE GENOMIC DNA]</scope>
    <source>
        <strain evidence="2 3">NRRL 20459</strain>
    </source>
</reference>
<dbReference type="OrthoDB" id="5080748at2759"/>
<keyword evidence="3" id="KW-1185">Reference proteome</keyword>
<sequence length="166" mass="18088">MRSEIIYSLLLAALVKADFAVWRLQESVVGSGSDVYPLVTPPDVQSGAQVYEWWDAHPHWYDLECDGCGTGDGYDQSGGILYIGESSQDQGFRLKFTGLPDGEGKDACSQLLGIRCDYQITREDGSDVGGCEFGGHSLVFTENTMGVLAHIDGFRSLYCISQQVSS</sequence>
<proteinExistence type="predicted"/>
<feature type="chain" id="PRO_5034219237" evidence="1">
    <location>
        <begin position="18"/>
        <end position="166"/>
    </location>
</feature>
<gene>
    <name evidence="2" type="ORF">FALBO_15663</name>
</gene>
<keyword evidence="1" id="KW-0732">Signal</keyword>
<dbReference type="EMBL" id="JAADYS010002754">
    <property type="protein sequence ID" value="KAF4455274.1"/>
    <property type="molecule type" value="Genomic_DNA"/>
</dbReference>